<gene>
    <name evidence="1" type="ORF">QR98_0061810</name>
</gene>
<protein>
    <submittedName>
        <fullName evidence="1">Uncharacterized protein</fullName>
    </submittedName>
</protein>
<accession>A0A132A9R1</accession>
<dbReference type="Proteomes" id="UP000616769">
    <property type="component" value="Unassembled WGS sequence"/>
</dbReference>
<reference evidence="1 2" key="1">
    <citation type="journal article" date="2015" name="Parasit. Vectors">
        <title>Draft genome of the scabies mite.</title>
        <authorList>
            <person name="Rider S.D.Jr."/>
            <person name="Morgan M.S."/>
            <person name="Arlian L.G."/>
        </authorList>
    </citation>
    <scope>NUCLEOTIDE SEQUENCE [LARGE SCALE GENOMIC DNA]</scope>
    <source>
        <strain evidence="1">Arlian Lab</strain>
    </source>
</reference>
<dbReference type="AlphaFoldDB" id="A0A132A9R1"/>
<organism evidence="1 2">
    <name type="scientific">Sarcoptes scabiei</name>
    <name type="common">Itch mite</name>
    <name type="synonym">Acarus scabiei</name>
    <dbReference type="NCBI Taxonomy" id="52283"/>
    <lineage>
        <taxon>Eukaryota</taxon>
        <taxon>Metazoa</taxon>
        <taxon>Ecdysozoa</taxon>
        <taxon>Arthropoda</taxon>
        <taxon>Chelicerata</taxon>
        <taxon>Arachnida</taxon>
        <taxon>Acari</taxon>
        <taxon>Acariformes</taxon>
        <taxon>Sarcoptiformes</taxon>
        <taxon>Astigmata</taxon>
        <taxon>Psoroptidia</taxon>
        <taxon>Sarcoptoidea</taxon>
        <taxon>Sarcoptidae</taxon>
        <taxon>Sarcoptinae</taxon>
        <taxon>Sarcoptes</taxon>
    </lineage>
</organism>
<evidence type="ECO:0000313" key="1">
    <source>
        <dbReference type="EMBL" id="KPM07682.1"/>
    </source>
</evidence>
<name>A0A132A9R1_SARSC</name>
<dbReference type="VEuPathDB" id="VectorBase:SSCA000723"/>
<comment type="caution">
    <text evidence="1">The sequence shown here is derived from an EMBL/GenBank/DDBJ whole genome shotgun (WGS) entry which is preliminary data.</text>
</comment>
<sequence length="29" mass="3390">MRSLNDTIPIDLILLDQVLMLKCYVIDIQ</sequence>
<proteinExistence type="predicted"/>
<evidence type="ECO:0000313" key="2">
    <source>
        <dbReference type="Proteomes" id="UP000616769"/>
    </source>
</evidence>
<dbReference type="EMBL" id="JXLN01011793">
    <property type="protein sequence ID" value="KPM07682.1"/>
    <property type="molecule type" value="Genomic_DNA"/>
</dbReference>